<dbReference type="AlphaFoldDB" id="A0A6A5T0U4"/>
<reference evidence="1" key="1">
    <citation type="journal article" date="2020" name="Stud. Mycol.">
        <title>101 Dothideomycetes genomes: a test case for predicting lifestyles and emergence of pathogens.</title>
        <authorList>
            <person name="Haridas S."/>
            <person name="Albert R."/>
            <person name="Binder M."/>
            <person name="Bloem J."/>
            <person name="Labutti K."/>
            <person name="Salamov A."/>
            <person name="Andreopoulos B."/>
            <person name="Baker S."/>
            <person name="Barry K."/>
            <person name="Bills G."/>
            <person name="Bluhm B."/>
            <person name="Cannon C."/>
            <person name="Castanera R."/>
            <person name="Culley D."/>
            <person name="Daum C."/>
            <person name="Ezra D."/>
            <person name="Gonzalez J."/>
            <person name="Henrissat B."/>
            <person name="Kuo A."/>
            <person name="Liang C."/>
            <person name="Lipzen A."/>
            <person name="Lutzoni F."/>
            <person name="Magnuson J."/>
            <person name="Mondo S."/>
            <person name="Nolan M."/>
            <person name="Ohm R."/>
            <person name="Pangilinan J."/>
            <person name="Park H.-J."/>
            <person name="Ramirez L."/>
            <person name="Alfaro M."/>
            <person name="Sun H."/>
            <person name="Tritt A."/>
            <person name="Yoshinaga Y."/>
            <person name="Zwiers L.-H."/>
            <person name="Turgeon B."/>
            <person name="Goodwin S."/>
            <person name="Spatafora J."/>
            <person name="Crous P."/>
            <person name="Grigoriev I."/>
        </authorList>
    </citation>
    <scope>NUCLEOTIDE SEQUENCE</scope>
    <source>
        <strain evidence="1">CBS 161.51</strain>
    </source>
</reference>
<evidence type="ECO:0008006" key="3">
    <source>
        <dbReference type="Google" id="ProtNLM"/>
    </source>
</evidence>
<dbReference type="OrthoDB" id="3355480at2759"/>
<evidence type="ECO:0000313" key="2">
    <source>
        <dbReference type="Proteomes" id="UP000800038"/>
    </source>
</evidence>
<gene>
    <name evidence="1" type="ORF">EJ02DRAFT_430846</name>
</gene>
<organism evidence="1 2">
    <name type="scientific">Clathrospora elynae</name>
    <dbReference type="NCBI Taxonomy" id="706981"/>
    <lineage>
        <taxon>Eukaryota</taxon>
        <taxon>Fungi</taxon>
        <taxon>Dikarya</taxon>
        <taxon>Ascomycota</taxon>
        <taxon>Pezizomycotina</taxon>
        <taxon>Dothideomycetes</taxon>
        <taxon>Pleosporomycetidae</taxon>
        <taxon>Pleosporales</taxon>
        <taxon>Diademaceae</taxon>
        <taxon>Clathrospora</taxon>
    </lineage>
</organism>
<protein>
    <recommendedName>
        <fullName evidence="3">CoA-dependent acyltransferase</fullName>
    </recommendedName>
</protein>
<keyword evidence="2" id="KW-1185">Reference proteome</keyword>
<dbReference type="InterPro" id="IPR052058">
    <property type="entry name" value="Alcohol_O-acetyltransferase"/>
</dbReference>
<dbReference type="PANTHER" id="PTHR28037">
    <property type="entry name" value="ALCOHOL O-ACETYLTRANSFERASE 1-RELATED"/>
    <property type="match status" value="1"/>
</dbReference>
<dbReference type="PANTHER" id="PTHR28037:SF1">
    <property type="entry name" value="ALCOHOL O-ACETYLTRANSFERASE 1-RELATED"/>
    <property type="match status" value="1"/>
</dbReference>
<dbReference type="EMBL" id="ML976004">
    <property type="protein sequence ID" value="KAF1946231.1"/>
    <property type="molecule type" value="Genomic_DNA"/>
</dbReference>
<name>A0A6A5T0U4_9PLEO</name>
<dbReference type="Proteomes" id="UP000800038">
    <property type="component" value="Unassembled WGS sequence"/>
</dbReference>
<proteinExistence type="predicted"/>
<dbReference type="Gene3D" id="3.30.559.10">
    <property type="entry name" value="Chloramphenicol acetyltransferase-like domain"/>
    <property type="match status" value="1"/>
</dbReference>
<sequence>MAQQQKEKYGHWLDGYATNYAIWRLETDTQSGKSRFKRPLGLVETSFDTDGAYYGGRADMTALFTLAIQHSLSTPELRRRIALAWTSLRLQHALLMSRVEDDEERRKRCFVIDVPQTSEEAIQDVEKSLIWVEDSYPSVDEKELYRHAYNVTRIIEPQKCLSKLHVLPLKQLADGTFELRFLIIIAHQISDGLSAYDWFSHFIRILNTPSSTIEADIGSLRTPEKIKSILPAAQEDLYPPVAGNIARQRWFWALIRVLRHVKKTLPPTFANPLCREQRLLESVPLTPLYAKLFDYSPDSRPPMSAAHISASLSATASTRLISLCRAAKVSIGAGCFALAGLAMMELHEARYPNTPPSSRPAFAASFPLNPRAFFANPPPADSCMLAFSEGIVMPFLPSCLPIQGRFKLVAKHANRELRVYQKRLKIKAGTGGILDKHSPGRLLATGYLGQIERVEAKLPASRRSSSSINPQGDLPPSLGRYGATCGVSSIGPLDAFFKRGTYSLENLEDKDFATDFRNVKMGVRARENEFLIGSSTSAEGIVGFGVSYDLNAISEEAAEIWRGKIEGLLEAKDGPKL</sequence>
<dbReference type="InterPro" id="IPR023213">
    <property type="entry name" value="CAT-like_dom_sf"/>
</dbReference>
<accession>A0A6A5T0U4</accession>
<evidence type="ECO:0000313" key="1">
    <source>
        <dbReference type="EMBL" id="KAF1946231.1"/>
    </source>
</evidence>